<keyword evidence="10" id="KW-0067">ATP-binding</keyword>
<keyword evidence="16" id="KW-1185">Reference proteome</keyword>
<evidence type="ECO:0000256" key="13">
    <source>
        <dbReference type="SAM" id="MobiDB-lite"/>
    </source>
</evidence>
<dbReference type="Gene3D" id="3.40.50.2020">
    <property type="match status" value="3"/>
</dbReference>
<keyword evidence="6" id="KW-0479">Metal-binding</keyword>
<dbReference type="FunFam" id="3.40.50.2020:FF:000005">
    <property type="entry name" value="Ribose-phosphate pyrophosphokinase 1"/>
    <property type="match status" value="1"/>
</dbReference>
<dbReference type="EC" id="2.7.6.1" evidence="4"/>
<dbReference type="GO" id="GO:0009156">
    <property type="term" value="P:ribonucleoside monophosphate biosynthetic process"/>
    <property type="evidence" value="ECO:0007669"/>
    <property type="project" value="InterPro"/>
</dbReference>
<comment type="catalytic activity">
    <reaction evidence="12">
        <text>D-ribose 5-phosphate + ATP = 5-phospho-alpha-D-ribose 1-diphosphate + AMP + H(+)</text>
        <dbReference type="Rhea" id="RHEA:15609"/>
        <dbReference type="ChEBI" id="CHEBI:15378"/>
        <dbReference type="ChEBI" id="CHEBI:30616"/>
        <dbReference type="ChEBI" id="CHEBI:58017"/>
        <dbReference type="ChEBI" id="CHEBI:78346"/>
        <dbReference type="ChEBI" id="CHEBI:456215"/>
        <dbReference type="EC" id="2.7.6.1"/>
    </reaction>
</comment>
<dbReference type="FunFam" id="3.40.50.2020:FF:000014">
    <property type="entry name" value="Ribose-phosphate pyrophosphokinase 1"/>
    <property type="match status" value="1"/>
</dbReference>
<feature type="domain" description="Ribose-phosphate pyrophosphokinase N-terminal" evidence="14">
    <location>
        <begin position="27"/>
        <end position="123"/>
    </location>
</feature>
<dbReference type="GO" id="GO:0006164">
    <property type="term" value="P:purine nucleotide biosynthetic process"/>
    <property type="evidence" value="ECO:0007669"/>
    <property type="project" value="TreeGrafter"/>
</dbReference>
<evidence type="ECO:0000256" key="9">
    <source>
        <dbReference type="ARBA" id="ARBA00022777"/>
    </source>
</evidence>
<dbReference type="SMART" id="SM01400">
    <property type="entry name" value="Pribosyltran_N"/>
    <property type="match status" value="1"/>
</dbReference>
<dbReference type="Proteomes" id="UP001362899">
    <property type="component" value="Unassembled WGS sequence"/>
</dbReference>
<accession>A0AAV5RFR5</accession>
<dbReference type="InterPro" id="IPR029057">
    <property type="entry name" value="PRTase-like"/>
</dbReference>
<keyword evidence="9" id="KW-0418">Kinase</keyword>
<dbReference type="Pfam" id="PF14572">
    <property type="entry name" value="Pribosyl_synth"/>
    <property type="match status" value="1"/>
</dbReference>
<comment type="similarity">
    <text evidence="3">Belongs to the ribose-phosphate pyrophosphokinase family.</text>
</comment>
<keyword evidence="5" id="KW-0808">Transferase</keyword>
<evidence type="ECO:0000313" key="15">
    <source>
        <dbReference type="EMBL" id="GMM50283.1"/>
    </source>
</evidence>
<evidence type="ECO:0000259" key="14">
    <source>
        <dbReference type="Pfam" id="PF13793"/>
    </source>
</evidence>
<evidence type="ECO:0000256" key="3">
    <source>
        <dbReference type="ARBA" id="ARBA00006478"/>
    </source>
</evidence>
<feature type="compositionally biased region" description="Low complexity" evidence="13">
    <location>
        <begin position="164"/>
        <end position="200"/>
    </location>
</feature>
<dbReference type="GO" id="GO:0006015">
    <property type="term" value="P:5-phosphoribose 1-diphosphate biosynthetic process"/>
    <property type="evidence" value="ECO:0007669"/>
    <property type="project" value="TreeGrafter"/>
</dbReference>
<dbReference type="PANTHER" id="PTHR10210:SF36">
    <property type="entry name" value="RIBOSE-PHOSPHATE PYROPHOSPHOKINASE 5"/>
    <property type="match status" value="1"/>
</dbReference>
<dbReference type="AlphaFoldDB" id="A0AAV5RFR5"/>
<evidence type="ECO:0000256" key="12">
    <source>
        <dbReference type="ARBA" id="ARBA00049535"/>
    </source>
</evidence>
<evidence type="ECO:0000256" key="1">
    <source>
        <dbReference type="ARBA" id="ARBA00004496"/>
    </source>
</evidence>
<dbReference type="InterPro" id="IPR005946">
    <property type="entry name" value="Rib-P_diPkinase"/>
</dbReference>
<evidence type="ECO:0000313" key="16">
    <source>
        <dbReference type="Proteomes" id="UP001362899"/>
    </source>
</evidence>
<comment type="pathway">
    <text evidence="2">Metabolic intermediate biosynthesis; 5-phospho-alpha-D-ribose 1-diphosphate biosynthesis; 5-phospho-alpha-D-ribose 1-diphosphate from D-ribose 5-phosphate (route I): step 1/1.</text>
</comment>
<dbReference type="GO" id="GO:0000287">
    <property type="term" value="F:magnesium ion binding"/>
    <property type="evidence" value="ECO:0007669"/>
    <property type="project" value="InterPro"/>
</dbReference>
<dbReference type="InterPro" id="IPR000836">
    <property type="entry name" value="PRTase_dom"/>
</dbReference>
<dbReference type="GO" id="GO:0005524">
    <property type="term" value="F:ATP binding"/>
    <property type="evidence" value="ECO:0007669"/>
    <property type="project" value="UniProtKB-KW"/>
</dbReference>
<evidence type="ECO:0000256" key="11">
    <source>
        <dbReference type="ARBA" id="ARBA00022842"/>
    </source>
</evidence>
<protein>
    <recommendedName>
        <fullName evidence="4">ribose-phosphate diphosphokinase</fullName>
        <ecNumber evidence="4">2.7.6.1</ecNumber>
    </recommendedName>
</protein>
<dbReference type="GO" id="GO:0004749">
    <property type="term" value="F:ribose phosphate diphosphokinase activity"/>
    <property type="evidence" value="ECO:0007669"/>
    <property type="project" value="UniProtKB-EC"/>
</dbReference>
<dbReference type="InterPro" id="IPR029099">
    <property type="entry name" value="Pribosyltran_N"/>
</dbReference>
<dbReference type="GO" id="GO:0005737">
    <property type="term" value="C:cytoplasm"/>
    <property type="evidence" value="ECO:0007669"/>
    <property type="project" value="UniProtKB-SubCell"/>
</dbReference>
<name>A0AAV5RFR5_STABA</name>
<evidence type="ECO:0000256" key="8">
    <source>
        <dbReference type="ARBA" id="ARBA00022741"/>
    </source>
</evidence>
<dbReference type="Pfam" id="PF13793">
    <property type="entry name" value="Pribosyltran_N"/>
    <property type="match status" value="1"/>
</dbReference>
<dbReference type="PANTHER" id="PTHR10210">
    <property type="entry name" value="RIBOSE-PHOSPHATE DIPHOSPHOKINASE FAMILY MEMBER"/>
    <property type="match status" value="1"/>
</dbReference>
<dbReference type="EMBL" id="BTGC01000003">
    <property type="protein sequence ID" value="GMM50283.1"/>
    <property type="molecule type" value="Genomic_DNA"/>
</dbReference>
<reference evidence="15 16" key="1">
    <citation type="journal article" date="2023" name="Elife">
        <title>Identification of key yeast species and microbe-microbe interactions impacting larval growth of Drosophila in the wild.</title>
        <authorList>
            <person name="Mure A."/>
            <person name="Sugiura Y."/>
            <person name="Maeda R."/>
            <person name="Honda K."/>
            <person name="Sakurai N."/>
            <person name="Takahashi Y."/>
            <person name="Watada M."/>
            <person name="Katoh T."/>
            <person name="Gotoh A."/>
            <person name="Gotoh Y."/>
            <person name="Taniguchi I."/>
            <person name="Nakamura K."/>
            <person name="Hayashi T."/>
            <person name="Katayama T."/>
            <person name="Uemura T."/>
            <person name="Hattori Y."/>
        </authorList>
    </citation>
    <scope>NUCLEOTIDE SEQUENCE [LARGE SCALE GENOMIC DNA]</scope>
    <source>
        <strain evidence="15 16">SB-73</strain>
    </source>
</reference>
<feature type="region of interest" description="Disordered" evidence="13">
    <location>
        <begin position="142"/>
        <end position="225"/>
    </location>
</feature>
<dbReference type="InterPro" id="IPR000842">
    <property type="entry name" value="PRib_PP_synth_CS"/>
</dbReference>
<evidence type="ECO:0000256" key="7">
    <source>
        <dbReference type="ARBA" id="ARBA00022727"/>
    </source>
</evidence>
<evidence type="ECO:0000256" key="4">
    <source>
        <dbReference type="ARBA" id="ARBA00013247"/>
    </source>
</evidence>
<keyword evidence="11" id="KW-0460">Magnesium</keyword>
<comment type="subcellular location">
    <subcellularLocation>
        <location evidence="1">Cytoplasm</location>
    </subcellularLocation>
</comment>
<dbReference type="CDD" id="cd06223">
    <property type="entry name" value="PRTases_typeI"/>
    <property type="match status" value="1"/>
</dbReference>
<proteinExistence type="inferred from homology"/>
<dbReference type="GO" id="GO:0002189">
    <property type="term" value="C:ribose phosphate diphosphokinase complex"/>
    <property type="evidence" value="ECO:0007669"/>
    <property type="project" value="UniProtKB-ARBA"/>
</dbReference>
<evidence type="ECO:0000256" key="6">
    <source>
        <dbReference type="ARBA" id="ARBA00022723"/>
    </source>
</evidence>
<dbReference type="NCBIfam" id="TIGR01251">
    <property type="entry name" value="ribP_PPkin"/>
    <property type="match status" value="1"/>
</dbReference>
<keyword evidence="7" id="KW-0545">Nucleotide biosynthesis</keyword>
<organism evidence="15 16">
    <name type="scientific">Starmerella bacillaris</name>
    <name type="common">Yeast</name>
    <name type="synonym">Candida zemplinina</name>
    <dbReference type="NCBI Taxonomy" id="1247836"/>
    <lineage>
        <taxon>Eukaryota</taxon>
        <taxon>Fungi</taxon>
        <taxon>Dikarya</taxon>
        <taxon>Ascomycota</taxon>
        <taxon>Saccharomycotina</taxon>
        <taxon>Dipodascomycetes</taxon>
        <taxon>Dipodascales</taxon>
        <taxon>Trichomonascaceae</taxon>
        <taxon>Starmerella</taxon>
    </lineage>
</organism>
<evidence type="ECO:0000256" key="2">
    <source>
        <dbReference type="ARBA" id="ARBA00004996"/>
    </source>
</evidence>
<dbReference type="SUPFAM" id="SSF53271">
    <property type="entry name" value="PRTase-like"/>
    <property type="match status" value="2"/>
</dbReference>
<evidence type="ECO:0000256" key="5">
    <source>
        <dbReference type="ARBA" id="ARBA00022679"/>
    </source>
</evidence>
<gene>
    <name evidence="15" type="ORF">DASB73_012410</name>
</gene>
<dbReference type="PROSITE" id="PS00114">
    <property type="entry name" value="PRPP_SYNTHASE"/>
    <property type="match status" value="1"/>
</dbReference>
<dbReference type="GO" id="GO:0016301">
    <property type="term" value="F:kinase activity"/>
    <property type="evidence" value="ECO:0007669"/>
    <property type="project" value="UniProtKB-KW"/>
</dbReference>
<evidence type="ECO:0000256" key="10">
    <source>
        <dbReference type="ARBA" id="ARBA00022840"/>
    </source>
</evidence>
<keyword evidence="8" id="KW-0547">Nucleotide-binding</keyword>
<sequence>MITALKAGSSAREGQTDSARIKMTDCVILGGRSHPDLLARICRTLDIDATPVDIKDFSNGETSITVKETVRDRDVFVIQSSYDHVNGQLMELLIMLSALKTASAKSITVVLPIFPYSRQSDAATVQNYATNERNVRSRYDGSVGSIGPHNTGHAGHAGNGSIGSIGSVGTNGPNGSNGSNGSNGFNGFNGFNGNGPSSSGTASPRKASTFGEDVRNPPVKSFSKKEKQLYNGRAQSLLQFVPPPFENPSSEPLRATSLLNPEYNTGHRSWVAQNGPIVASLLATAGADHVITMDLHDPQFQGFFDVPFDNLLFRPLLIEYIKTMLPTYHSAVIVSPDAGGAKRATTVADQLHTRFALIHQDRRNSATILVGDVNDRVAVLIDDMVDTGATLIRAAKLLKDHGAVQVYAICTHGVFSGDTVYKVRDSAIDFIVTTNSVPQDAHQAVLGSRLHVVDISVLFAEAIRRIRNGESISRLYNCAPGAL</sequence>
<comment type="caution">
    <text evidence="15">The sequence shown here is derived from an EMBL/GenBank/DDBJ whole genome shotgun (WGS) entry which is preliminary data.</text>
</comment>